<dbReference type="PANTHER" id="PTHR43058:SF1">
    <property type="entry name" value="DUF427 DOMAIN-CONTAINING PROTEIN"/>
    <property type="match status" value="1"/>
</dbReference>
<dbReference type="AlphaFoldDB" id="A0A1M6B342"/>
<dbReference type="Pfam" id="PF04248">
    <property type="entry name" value="NTP_transf_9"/>
    <property type="match status" value="1"/>
</dbReference>
<dbReference type="STRING" id="1447782.SAMN05444417_0751"/>
<dbReference type="PANTHER" id="PTHR43058">
    <property type="entry name" value="SLR0655 PROTEIN"/>
    <property type="match status" value="1"/>
</dbReference>
<protein>
    <submittedName>
        <fullName evidence="2">Uncharacterized conserved protein, DUF427 family</fullName>
    </submittedName>
</protein>
<sequence length="157" mass="17288">MSDLPPETVQDYPRPPRLEPVPQRLLVRLGGAVAAETVRGVRVLETHHAPTYYFPPEDVAARLSPAAGASFCEWKGRARYVDVIARDVTARRAGWCYDAPTPAFAGLAGYFAFYAARMEACFVGEERVIPQPGDFYGGWVTSNLRGRIKGARGTEGW</sequence>
<evidence type="ECO:0000313" key="3">
    <source>
        <dbReference type="Proteomes" id="UP000184292"/>
    </source>
</evidence>
<dbReference type="InterPro" id="IPR007361">
    <property type="entry name" value="DUF427"/>
</dbReference>
<reference evidence="2 3" key="1">
    <citation type="submission" date="2016-11" db="EMBL/GenBank/DDBJ databases">
        <authorList>
            <person name="Jaros S."/>
            <person name="Januszkiewicz K."/>
            <person name="Wedrychowicz H."/>
        </authorList>
    </citation>
    <scope>NUCLEOTIDE SEQUENCE [LARGE SCALE GENOMIC DNA]</scope>
    <source>
        <strain evidence="2 3">DSM 100565</strain>
    </source>
</reference>
<name>A0A1M6B342_9RHOB</name>
<gene>
    <name evidence="2" type="ORF">SAMN05444417_0751</name>
</gene>
<feature type="domain" description="DUF427" evidence="1">
    <location>
        <begin position="27"/>
        <end position="115"/>
    </location>
</feature>
<keyword evidence="3" id="KW-1185">Reference proteome</keyword>
<dbReference type="Proteomes" id="UP000184292">
    <property type="component" value="Unassembled WGS sequence"/>
</dbReference>
<evidence type="ECO:0000259" key="1">
    <source>
        <dbReference type="Pfam" id="PF04248"/>
    </source>
</evidence>
<dbReference type="EMBL" id="FQYO01000001">
    <property type="protein sequence ID" value="SHI43077.1"/>
    <property type="molecule type" value="Genomic_DNA"/>
</dbReference>
<evidence type="ECO:0000313" key="2">
    <source>
        <dbReference type="EMBL" id="SHI43077.1"/>
    </source>
</evidence>
<dbReference type="RefSeq" id="WP_073326439.1">
    <property type="nucleotide sequence ID" value="NZ_FQYO01000001.1"/>
</dbReference>
<dbReference type="InterPro" id="IPR038694">
    <property type="entry name" value="DUF427_sf"/>
</dbReference>
<accession>A0A1M6B342</accession>
<proteinExistence type="predicted"/>
<dbReference type="Gene3D" id="2.170.150.40">
    <property type="entry name" value="Domain of unknown function (DUF427)"/>
    <property type="match status" value="1"/>
</dbReference>
<dbReference type="OrthoDB" id="9815163at2"/>
<organism evidence="2 3">
    <name type="scientific">Wenxinia saemankumensis</name>
    <dbReference type="NCBI Taxonomy" id="1447782"/>
    <lineage>
        <taxon>Bacteria</taxon>
        <taxon>Pseudomonadati</taxon>
        <taxon>Pseudomonadota</taxon>
        <taxon>Alphaproteobacteria</taxon>
        <taxon>Rhodobacterales</taxon>
        <taxon>Roseobacteraceae</taxon>
        <taxon>Wenxinia</taxon>
    </lineage>
</organism>